<evidence type="ECO:0008006" key="3">
    <source>
        <dbReference type="Google" id="ProtNLM"/>
    </source>
</evidence>
<keyword evidence="2" id="KW-1185">Reference proteome</keyword>
<dbReference type="PANTHER" id="PTHR23416">
    <property type="entry name" value="SIALIC ACID SYNTHASE-RELATED"/>
    <property type="match status" value="1"/>
</dbReference>
<protein>
    <recommendedName>
        <fullName evidence="3">Acetyltransferase</fullName>
    </recommendedName>
</protein>
<sequence length="284" mass="32241">MPTNYPVIDFGNNNKIYFTASPVVSEINEKQLNVIFHGKDNHLFIPTPDMFQHSKIIFHGDKGYAYIQATKHKKISLNLGIHRQSLFYMGENCSCNGVLNAIVSESRHLIIGNDVMFSFGIWIRTCDVHLIYDHTSHKRINLPQDVFIGDHVWLSQGSSLLKGAAIGSGSVVGFGALATKAYPSNRVLSGSPAITGNKEITWDRTSSHSYTPEQTENSIDSFEKADAFWYSSEDNLSDYQVQSERLRQVNIADKEEHLQWFQQNPLIIAVPKRTWRDKFYSLLK</sequence>
<dbReference type="InterPro" id="IPR011004">
    <property type="entry name" value="Trimer_LpxA-like_sf"/>
</dbReference>
<dbReference type="InterPro" id="IPR051159">
    <property type="entry name" value="Hexapeptide_acetyltransf"/>
</dbReference>
<evidence type="ECO:0000313" key="1">
    <source>
        <dbReference type="EMBL" id="OJG09344.1"/>
    </source>
</evidence>
<accession>A0A1L8QPA2</accession>
<gene>
    <name evidence="1" type="ORF">RU93_GL000830</name>
</gene>
<dbReference type="OrthoDB" id="9801697at2"/>
<dbReference type="EMBL" id="JXKD01000017">
    <property type="protein sequence ID" value="OJG09344.1"/>
    <property type="molecule type" value="Genomic_DNA"/>
</dbReference>
<dbReference type="STRING" id="328396.RU93_GL000830"/>
<dbReference type="PANTHER" id="PTHR23416:SF78">
    <property type="entry name" value="LIPOPOLYSACCHARIDE BIOSYNTHESIS O-ACETYL TRANSFERASE WBBJ-RELATED"/>
    <property type="match status" value="1"/>
</dbReference>
<proteinExistence type="predicted"/>
<organism evidence="1 2">
    <name type="scientific">Enterococcus aquimarinus</name>
    <dbReference type="NCBI Taxonomy" id="328396"/>
    <lineage>
        <taxon>Bacteria</taxon>
        <taxon>Bacillati</taxon>
        <taxon>Bacillota</taxon>
        <taxon>Bacilli</taxon>
        <taxon>Lactobacillales</taxon>
        <taxon>Enterococcaceae</taxon>
        <taxon>Enterococcus</taxon>
    </lineage>
</organism>
<dbReference type="RefSeq" id="WP_071875530.1">
    <property type="nucleotide sequence ID" value="NZ_JBHSHF010000004.1"/>
</dbReference>
<name>A0A1L8QPA2_9ENTE</name>
<dbReference type="Gene3D" id="2.160.10.10">
    <property type="entry name" value="Hexapeptide repeat proteins"/>
    <property type="match status" value="1"/>
</dbReference>
<dbReference type="Proteomes" id="UP000182149">
    <property type="component" value="Unassembled WGS sequence"/>
</dbReference>
<comment type="caution">
    <text evidence="1">The sequence shown here is derived from an EMBL/GenBank/DDBJ whole genome shotgun (WGS) entry which is preliminary data.</text>
</comment>
<dbReference type="SUPFAM" id="SSF51161">
    <property type="entry name" value="Trimeric LpxA-like enzymes"/>
    <property type="match status" value="1"/>
</dbReference>
<dbReference type="AlphaFoldDB" id="A0A1L8QPA2"/>
<reference evidence="1 2" key="1">
    <citation type="submission" date="2014-12" db="EMBL/GenBank/DDBJ databases">
        <title>Draft genome sequences of 29 type strains of Enterococci.</title>
        <authorList>
            <person name="Zhong Z."/>
            <person name="Sun Z."/>
            <person name="Liu W."/>
            <person name="Zhang W."/>
            <person name="Zhang H."/>
        </authorList>
    </citation>
    <scope>NUCLEOTIDE SEQUENCE [LARGE SCALE GENOMIC DNA]</scope>
    <source>
        <strain evidence="1 2">DSM 17690</strain>
    </source>
</reference>
<evidence type="ECO:0000313" key="2">
    <source>
        <dbReference type="Proteomes" id="UP000182149"/>
    </source>
</evidence>